<dbReference type="GO" id="GO:0019825">
    <property type="term" value="F:oxygen binding"/>
    <property type="evidence" value="ECO:0007669"/>
    <property type="project" value="InterPro"/>
</dbReference>
<evidence type="ECO:0000256" key="3">
    <source>
        <dbReference type="ARBA" id="ARBA00022723"/>
    </source>
</evidence>
<evidence type="ECO:0000313" key="7">
    <source>
        <dbReference type="Proteomes" id="UP000002431"/>
    </source>
</evidence>
<dbReference type="AlphaFoldDB" id="Q1J0M7"/>
<dbReference type="InterPro" id="IPR029062">
    <property type="entry name" value="Class_I_gatase-like"/>
</dbReference>
<organism evidence="6 7">
    <name type="scientific">Deinococcus geothermalis (strain DSM 11300 / CIP 105573 / AG-3a)</name>
    <dbReference type="NCBI Taxonomy" id="319795"/>
    <lineage>
        <taxon>Bacteria</taxon>
        <taxon>Thermotogati</taxon>
        <taxon>Deinococcota</taxon>
        <taxon>Deinococci</taxon>
        <taxon>Deinococcales</taxon>
        <taxon>Deinococcaceae</taxon>
        <taxon>Deinococcus</taxon>
    </lineage>
</organism>
<keyword evidence="4 5" id="KW-0408">Iron</keyword>
<dbReference type="Proteomes" id="UP000002431">
    <property type="component" value="Chromosome"/>
</dbReference>
<dbReference type="InterPro" id="IPR009050">
    <property type="entry name" value="Globin-like_sf"/>
</dbReference>
<dbReference type="Pfam" id="PF01152">
    <property type="entry name" value="Bac_globin"/>
    <property type="match status" value="1"/>
</dbReference>
<sequence length="274" mass="29013">MTSGPLLTTSPLSGFGVEVVMASSAALPGAAGLLVPHDGEPVADVRDRPDRWTLLTLLAEAVRRGVPVLAWGSGAALAGRVLGARVRPGEGAADWAEAPRGATVERWQGEVPLLWRAGPVTAWAGETLPEDLRSEFLARLMQAEPRAPGSPLEVVGGEAALRTMLADFYARARADTLLGPVFAAHVQDWEAHLDRVTAFWVTMLGGGPAWRGNLNSVHAGLGLRGTHLRRWLALFREAAEDCLGPEAAAPLTARAEAMGHRLGQRNAPHVGRVP</sequence>
<dbReference type="InterPro" id="IPR012292">
    <property type="entry name" value="Globin/Proto"/>
</dbReference>
<dbReference type="CDD" id="cd08916">
    <property type="entry name" value="TrHb3_P"/>
    <property type="match status" value="1"/>
</dbReference>
<dbReference type="RefSeq" id="WP_011529798.1">
    <property type="nucleotide sequence ID" value="NC_008025.1"/>
</dbReference>
<dbReference type="GO" id="GO:0020037">
    <property type="term" value="F:heme binding"/>
    <property type="evidence" value="ECO:0007669"/>
    <property type="project" value="InterPro"/>
</dbReference>
<proteinExistence type="predicted"/>
<name>Q1J0M7_DEIGD</name>
<evidence type="ECO:0000256" key="4">
    <source>
        <dbReference type="ARBA" id="ARBA00023004"/>
    </source>
</evidence>
<evidence type="ECO:0000256" key="1">
    <source>
        <dbReference type="ARBA" id="ARBA00022448"/>
    </source>
</evidence>
<keyword evidence="7" id="KW-1185">Reference proteome</keyword>
<dbReference type="EMBL" id="CP000359">
    <property type="protein sequence ID" value="ABF44957.1"/>
    <property type="molecule type" value="Genomic_DNA"/>
</dbReference>
<dbReference type="SUPFAM" id="SSF52317">
    <property type="entry name" value="Class I glutamine amidotransferase-like"/>
    <property type="match status" value="1"/>
</dbReference>
<dbReference type="HOGENOM" id="CLU_089246_0_0_0"/>
<gene>
    <name evidence="6" type="ordered locus">Dgeo_0655</name>
</gene>
<evidence type="ECO:0000313" key="6">
    <source>
        <dbReference type="EMBL" id="ABF44957.1"/>
    </source>
</evidence>
<feature type="binding site" description="distal binding residue" evidence="5">
    <location>
        <position position="218"/>
    </location>
    <ligand>
        <name>heme</name>
        <dbReference type="ChEBI" id="CHEBI:30413"/>
    </ligand>
    <ligandPart>
        <name>Fe</name>
        <dbReference type="ChEBI" id="CHEBI:18248"/>
    </ligandPart>
</feature>
<dbReference type="eggNOG" id="COG2346">
    <property type="taxonomic scope" value="Bacteria"/>
</dbReference>
<keyword evidence="1" id="KW-0813">Transport</keyword>
<keyword evidence="2 5" id="KW-0349">Heme</keyword>
<evidence type="ECO:0000256" key="2">
    <source>
        <dbReference type="ARBA" id="ARBA00022617"/>
    </source>
</evidence>
<keyword evidence="3 5" id="KW-0479">Metal-binding</keyword>
<dbReference type="InterPro" id="IPR001486">
    <property type="entry name" value="Hemoglobin_trunc"/>
</dbReference>
<feature type="binding site" description="distal binding residue" evidence="5">
    <location>
        <position position="260"/>
    </location>
    <ligand>
        <name>heme</name>
        <dbReference type="ChEBI" id="CHEBI:30413"/>
    </ligand>
    <ligandPart>
        <name>Fe</name>
        <dbReference type="ChEBI" id="CHEBI:18248"/>
    </ligandPart>
</feature>
<dbReference type="GO" id="GO:0046872">
    <property type="term" value="F:metal ion binding"/>
    <property type="evidence" value="ECO:0007669"/>
    <property type="project" value="UniProtKB-KW"/>
</dbReference>
<dbReference type="Gene3D" id="1.10.490.10">
    <property type="entry name" value="Globins"/>
    <property type="match status" value="1"/>
</dbReference>
<reference evidence="6" key="1">
    <citation type="submission" date="2006-04" db="EMBL/GenBank/DDBJ databases">
        <title>Complete sequence of chromosome of Deinococcus geothermalis DSM 11300.</title>
        <authorList>
            <consortium name="US DOE Joint Genome Institute"/>
            <person name="Copeland A."/>
            <person name="Lucas S."/>
            <person name="Lapidus A."/>
            <person name="Barry K."/>
            <person name="Detter J.C."/>
            <person name="Glavina del Rio T."/>
            <person name="Hammon N."/>
            <person name="Israni S."/>
            <person name="Dalin E."/>
            <person name="Tice H."/>
            <person name="Pitluck S."/>
            <person name="Brettin T."/>
            <person name="Bruce D."/>
            <person name="Han C."/>
            <person name="Tapia R."/>
            <person name="Saunders E."/>
            <person name="Gilna P."/>
            <person name="Schmutz J."/>
            <person name="Larimer F."/>
            <person name="Land M."/>
            <person name="Hauser L."/>
            <person name="Kyrpides N."/>
            <person name="Kim E."/>
            <person name="Daly M.J."/>
            <person name="Fredrickson J.K."/>
            <person name="Makarova K.S."/>
            <person name="Gaidamakova E.K."/>
            <person name="Zhai M."/>
            <person name="Richardson P."/>
        </authorList>
    </citation>
    <scope>NUCLEOTIDE SEQUENCE</scope>
    <source>
        <strain evidence="6">DSM 11300</strain>
    </source>
</reference>
<protein>
    <submittedName>
        <fullName evidence="6">Globin</fullName>
    </submittedName>
</protein>
<accession>Q1J0M7</accession>
<dbReference type="KEGG" id="dge:Dgeo_0655"/>
<dbReference type="STRING" id="319795.Dgeo_0655"/>
<evidence type="ECO:0000256" key="5">
    <source>
        <dbReference type="PIRSR" id="PIRSR601486-1"/>
    </source>
</evidence>
<dbReference type="SUPFAM" id="SSF46458">
    <property type="entry name" value="Globin-like"/>
    <property type="match status" value="1"/>
</dbReference>